<reference evidence="2" key="1">
    <citation type="journal article" date="2014" name="Genome Biol. Evol.">
        <title>Pangenome evidence for extensive interdomain horizontal transfer affecting lineage core and shell genes in uncultured planktonic thaumarchaeota and euryarchaeota.</title>
        <authorList>
            <person name="Deschamps P."/>
            <person name="Zivanovic Y."/>
            <person name="Moreira D."/>
            <person name="Rodriguez-Valera F."/>
            <person name="Lopez-Garcia P."/>
        </authorList>
    </citation>
    <scope>NUCLEOTIDE SEQUENCE</scope>
</reference>
<evidence type="ECO:0000256" key="1">
    <source>
        <dbReference type="SAM" id="Phobius"/>
    </source>
</evidence>
<keyword evidence="1" id="KW-1133">Transmembrane helix</keyword>
<proteinExistence type="predicted"/>
<sequence>MADGVNSKKSLSMKTRLILIAIMFVIINLIFYFGFDSSDELGENKELDIDIMFSDEIQSHSQYDLLQITNQNLDIS</sequence>
<organism evidence="2">
    <name type="scientific">uncultured marine thaumarchaeote KM3_41_H02</name>
    <dbReference type="NCBI Taxonomy" id="1456146"/>
    <lineage>
        <taxon>Archaea</taxon>
        <taxon>Nitrososphaerota</taxon>
        <taxon>environmental samples</taxon>
    </lineage>
</organism>
<keyword evidence="1" id="KW-0812">Transmembrane</keyword>
<accession>A0A075H7Z4</accession>
<dbReference type="AlphaFoldDB" id="A0A075H7Z4"/>
<name>A0A075H7Z4_9ARCH</name>
<keyword evidence="1" id="KW-0472">Membrane</keyword>
<feature type="transmembrane region" description="Helical" evidence="1">
    <location>
        <begin position="17"/>
        <end position="35"/>
    </location>
</feature>
<protein>
    <submittedName>
        <fullName evidence="2">Uncharacterized protein</fullName>
    </submittedName>
</protein>
<dbReference type="EMBL" id="KF900877">
    <property type="protein sequence ID" value="AIF09953.1"/>
    <property type="molecule type" value="Genomic_DNA"/>
</dbReference>
<evidence type="ECO:0000313" key="2">
    <source>
        <dbReference type="EMBL" id="AIF09953.1"/>
    </source>
</evidence>